<feature type="domain" description="Endonuclease GajA/Old nuclease/RecF-like AAA" evidence="1">
    <location>
        <begin position="295"/>
        <end position="369"/>
    </location>
</feature>
<keyword evidence="3" id="KW-1185">Reference proteome</keyword>
<proteinExistence type="predicted"/>
<dbReference type="AlphaFoldDB" id="A0A250IE77"/>
<dbReference type="Pfam" id="PF13175">
    <property type="entry name" value="AAA_15"/>
    <property type="match status" value="2"/>
</dbReference>
<dbReference type="KEGG" id="mbd:MEBOL_002886"/>
<feature type="domain" description="Endonuclease GajA/Old nuclease/RecF-like AAA" evidence="1">
    <location>
        <begin position="1"/>
        <end position="48"/>
    </location>
</feature>
<dbReference type="Gene3D" id="3.40.50.300">
    <property type="entry name" value="P-loop containing nucleotide triphosphate hydrolases"/>
    <property type="match status" value="1"/>
</dbReference>
<evidence type="ECO:0000313" key="2">
    <source>
        <dbReference type="EMBL" id="ATB29437.1"/>
    </source>
</evidence>
<evidence type="ECO:0000259" key="1">
    <source>
        <dbReference type="Pfam" id="PF13175"/>
    </source>
</evidence>
<reference evidence="2 3" key="1">
    <citation type="submission" date="2017-06" db="EMBL/GenBank/DDBJ databases">
        <authorList>
            <person name="Kim H.J."/>
            <person name="Triplett B.A."/>
        </authorList>
    </citation>
    <scope>NUCLEOTIDE SEQUENCE [LARGE SCALE GENOMIC DNA]</scope>
    <source>
        <strain evidence="2 3">DSM 14713</strain>
    </source>
</reference>
<protein>
    <recommendedName>
        <fullName evidence="1">Endonuclease GajA/Old nuclease/RecF-like AAA domain-containing protein</fullName>
    </recommendedName>
</protein>
<dbReference type="EMBL" id="CP022163">
    <property type="protein sequence ID" value="ATB29437.1"/>
    <property type="molecule type" value="Genomic_DNA"/>
</dbReference>
<dbReference type="RefSeq" id="WP_095978001.1">
    <property type="nucleotide sequence ID" value="NZ_CP022163.1"/>
</dbReference>
<name>A0A250IE77_9BACT</name>
<evidence type="ECO:0000313" key="3">
    <source>
        <dbReference type="Proteomes" id="UP000217289"/>
    </source>
</evidence>
<dbReference type="OrthoDB" id="3322489at2"/>
<dbReference type="PANTHER" id="PTHR43581">
    <property type="entry name" value="ATP/GTP PHOSPHATASE"/>
    <property type="match status" value="1"/>
</dbReference>
<sequence>MALSSFTVANYRSFLHPTTIELKPLTLLFGYNNSGKSALLRLLPLLADSVGEPRGAPLNLDSAAVRGAAFRDLCCQLSARRQIDFTLSWDGESGFSSVRNYQFSVLELPGPQAEVLPPVVNEFSAEYFLGQQGNAASLRGTWMPERAFPPPNRALYETWSKIQGHEETHLDSSPIAFRGIKPGSGEPLDPSLWMTVNALGMQLEPLRDEVQWLGSVRRVPHRSREFRGSAPPKLLEDGTGALEILVQDKLQGGPLLATVSAWFEKNTRQRLDVTEVAPRYYALTLGPLASPGIRVNVIDTGEGMAQVLPVLVLGAQARAQGTPSTVIVLEQPELHLHPRMHEPLADFFCEVAMQPNPPRALIETHSENFLQGLQLAIVEGRLDPAHVAVYWVQQLDDGCSTVKLITFNDMALPSYWPPDVFSEDTELSRRILKKRRQKEGR</sequence>
<organism evidence="2 3">
    <name type="scientific">Melittangium boletus DSM 14713</name>
    <dbReference type="NCBI Taxonomy" id="1294270"/>
    <lineage>
        <taxon>Bacteria</taxon>
        <taxon>Pseudomonadati</taxon>
        <taxon>Myxococcota</taxon>
        <taxon>Myxococcia</taxon>
        <taxon>Myxococcales</taxon>
        <taxon>Cystobacterineae</taxon>
        <taxon>Archangiaceae</taxon>
        <taxon>Melittangium</taxon>
    </lineage>
</organism>
<dbReference type="InterPro" id="IPR041685">
    <property type="entry name" value="AAA_GajA/Old/RecF-like"/>
</dbReference>
<dbReference type="SUPFAM" id="SSF52540">
    <property type="entry name" value="P-loop containing nucleoside triphosphate hydrolases"/>
    <property type="match status" value="1"/>
</dbReference>
<dbReference type="InterPro" id="IPR027417">
    <property type="entry name" value="P-loop_NTPase"/>
</dbReference>
<dbReference type="PANTHER" id="PTHR43581:SF2">
    <property type="entry name" value="EXCINUCLEASE ATPASE SUBUNIT"/>
    <property type="match status" value="1"/>
</dbReference>
<dbReference type="Proteomes" id="UP000217289">
    <property type="component" value="Chromosome"/>
</dbReference>
<accession>A0A250IE77</accession>
<gene>
    <name evidence="2" type="ORF">MEBOL_002886</name>
</gene>
<dbReference type="InterPro" id="IPR051396">
    <property type="entry name" value="Bact_Antivir_Def_Nuclease"/>
</dbReference>